<dbReference type="SUPFAM" id="SSF110857">
    <property type="entry name" value="Gamma-glutamyl cyclotransferase-like"/>
    <property type="match status" value="1"/>
</dbReference>
<dbReference type="GO" id="GO:0016740">
    <property type="term" value="F:transferase activity"/>
    <property type="evidence" value="ECO:0007669"/>
    <property type="project" value="UniProtKB-KW"/>
</dbReference>
<dbReference type="InParanoid" id="A0A0D0E7K8"/>
<evidence type="ECO:0000313" key="5">
    <source>
        <dbReference type="EMBL" id="KIK97759.1"/>
    </source>
</evidence>
<evidence type="ECO:0000256" key="3">
    <source>
        <dbReference type="ARBA" id="ARBA00030602"/>
    </source>
</evidence>
<dbReference type="InterPro" id="IPR036568">
    <property type="entry name" value="GGCT-like_sf"/>
</dbReference>
<evidence type="ECO:0000259" key="4">
    <source>
        <dbReference type="Pfam" id="PF06094"/>
    </source>
</evidence>
<dbReference type="InterPro" id="IPR045038">
    <property type="entry name" value="AIG2-like"/>
</dbReference>
<evidence type="ECO:0000313" key="6">
    <source>
        <dbReference type="Proteomes" id="UP000054538"/>
    </source>
</evidence>
<keyword evidence="2" id="KW-0808">Transferase</keyword>
<dbReference type="PANTHER" id="PTHR31544:SF2">
    <property type="entry name" value="AIG2-LIKE PROTEIN D"/>
    <property type="match status" value="1"/>
</dbReference>
<dbReference type="InterPro" id="IPR009288">
    <property type="entry name" value="AIG2-like_dom"/>
</dbReference>
<keyword evidence="6" id="KW-1185">Reference proteome</keyword>
<dbReference type="AlphaFoldDB" id="A0A0D0E7K8"/>
<dbReference type="InterPro" id="IPR013024">
    <property type="entry name" value="GGCT-like"/>
</dbReference>
<organism evidence="5 6">
    <name type="scientific">Paxillus rubicundulus Ve08.2h10</name>
    <dbReference type="NCBI Taxonomy" id="930991"/>
    <lineage>
        <taxon>Eukaryota</taxon>
        <taxon>Fungi</taxon>
        <taxon>Dikarya</taxon>
        <taxon>Basidiomycota</taxon>
        <taxon>Agaricomycotina</taxon>
        <taxon>Agaricomycetes</taxon>
        <taxon>Agaricomycetidae</taxon>
        <taxon>Boletales</taxon>
        <taxon>Paxilineae</taxon>
        <taxon>Paxillaceae</taxon>
        <taxon>Paxillus</taxon>
    </lineage>
</organism>
<comment type="similarity">
    <text evidence="1">Belongs to the gamma-glutamylcyclotransferase family.</text>
</comment>
<dbReference type="HOGENOM" id="CLU_160852_0_0_1"/>
<dbReference type="CDD" id="cd06661">
    <property type="entry name" value="GGCT_like"/>
    <property type="match status" value="1"/>
</dbReference>
<dbReference type="PANTHER" id="PTHR31544">
    <property type="entry name" value="AIG2-LIKE PROTEIN D"/>
    <property type="match status" value="1"/>
</dbReference>
<reference evidence="6" key="2">
    <citation type="submission" date="2015-01" db="EMBL/GenBank/DDBJ databases">
        <title>Evolutionary Origins and Diversification of the Mycorrhizal Mutualists.</title>
        <authorList>
            <consortium name="DOE Joint Genome Institute"/>
            <consortium name="Mycorrhizal Genomics Consortium"/>
            <person name="Kohler A."/>
            <person name="Kuo A."/>
            <person name="Nagy L.G."/>
            <person name="Floudas D."/>
            <person name="Copeland A."/>
            <person name="Barry K.W."/>
            <person name="Cichocki N."/>
            <person name="Veneault-Fourrey C."/>
            <person name="LaButti K."/>
            <person name="Lindquist E.A."/>
            <person name="Lipzen A."/>
            <person name="Lundell T."/>
            <person name="Morin E."/>
            <person name="Murat C."/>
            <person name="Riley R."/>
            <person name="Ohm R."/>
            <person name="Sun H."/>
            <person name="Tunlid A."/>
            <person name="Henrissat B."/>
            <person name="Grigoriev I.V."/>
            <person name="Hibbett D.S."/>
            <person name="Martin F."/>
        </authorList>
    </citation>
    <scope>NUCLEOTIDE SEQUENCE [LARGE SCALE GENOMIC DNA]</scope>
    <source>
        <strain evidence="6">Ve08.2h10</strain>
    </source>
</reference>
<dbReference type="OrthoDB" id="1044435at2759"/>
<dbReference type="Proteomes" id="UP000054538">
    <property type="component" value="Unassembled WGS sequence"/>
</dbReference>
<accession>A0A0D0E7K8</accession>
<dbReference type="EMBL" id="KN824921">
    <property type="protein sequence ID" value="KIK97759.1"/>
    <property type="molecule type" value="Genomic_DNA"/>
</dbReference>
<evidence type="ECO:0000256" key="2">
    <source>
        <dbReference type="ARBA" id="ARBA00022679"/>
    </source>
</evidence>
<evidence type="ECO:0000256" key="1">
    <source>
        <dbReference type="ARBA" id="ARBA00008861"/>
    </source>
</evidence>
<dbReference type="Gene3D" id="3.10.490.10">
    <property type="entry name" value="Gamma-glutamyl cyclotransferase-like"/>
    <property type="match status" value="1"/>
</dbReference>
<gene>
    <name evidence="5" type="ORF">PAXRUDRAFT_135635</name>
</gene>
<name>A0A0D0E7K8_9AGAM</name>
<feature type="domain" description="Gamma-glutamylcyclotransferase AIG2-like" evidence="4">
    <location>
        <begin position="5"/>
        <end position="92"/>
    </location>
</feature>
<reference evidence="5 6" key="1">
    <citation type="submission" date="2014-04" db="EMBL/GenBank/DDBJ databases">
        <authorList>
            <consortium name="DOE Joint Genome Institute"/>
            <person name="Kuo A."/>
            <person name="Kohler A."/>
            <person name="Jargeat P."/>
            <person name="Nagy L.G."/>
            <person name="Floudas D."/>
            <person name="Copeland A."/>
            <person name="Barry K.W."/>
            <person name="Cichocki N."/>
            <person name="Veneault-Fourrey C."/>
            <person name="LaButti K."/>
            <person name="Lindquist E.A."/>
            <person name="Lipzen A."/>
            <person name="Lundell T."/>
            <person name="Morin E."/>
            <person name="Murat C."/>
            <person name="Sun H."/>
            <person name="Tunlid A."/>
            <person name="Henrissat B."/>
            <person name="Grigoriev I.V."/>
            <person name="Hibbett D.S."/>
            <person name="Martin F."/>
            <person name="Nordberg H.P."/>
            <person name="Cantor M.N."/>
            <person name="Hua S.X."/>
        </authorList>
    </citation>
    <scope>NUCLEOTIDE SEQUENCE [LARGE SCALE GENOMIC DNA]</scope>
    <source>
        <strain evidence="5 6">Ve08.2h10</strain>
    </source>
</reference>
<proteinExistence type="inferred from homology"/>
<protein>
    <recommendedName>
        <fullName evidence="3">Putative gamma-glutamylcyclotransferase</fullName>
    </recommendedName>
</protein>
<sequence length="98" mass="10951">MASAFFYGTLMHPTILKRVIGNEGSHLQICPALLPDYTRHQIHGADYPGIVPYSRSRGMFDHELEFEAKSVRGCLVIGLTSEDMRLLDIFEGNVSVDP</sequence>
<dbReference type="Pfam" id="PF06094">
    <property type="entry name" value="GGACT"/>
    <property type="match status" value="1"/>
</dbReference>